<dbReference type="PANTHER" id="PTHR31586:SF1">
    <property type="entry name" value="CYTOCHROME C OXIDASE ASSEMBLY PROTEIN COX20, MITOCHONDRIAL"/>
    <property type="match status" value="1"/>
</dbReference>
<dbReference type="PANTHER" id="PTHR31586">
    <property type="entry name" value="CYTOCHROME C OXIDASE PROTEIN 20"/>
    <property type="match status" value="1"/>
</dbReference>
<evidence type="ECO:0000256" key="1">
    <source>
        <dbReference type="ARBA" id="ARBA00004273"/>
    </source>
</evidence>
<protein>
    <recommendedName>
        <fullName evidence="3 9">Cytochrome c oxidase assembly protein COX20, mitochondrial</fullName>
    </recommendedName>
</protein>
<feature type="compositionally biased region" description="Basic and acidic residues" evidence="10">
    <location>
        <begin position="186"/>
        <end position="202"/>
    </location>
</feature>
<keyword evidence="13" id="KW-1185">Reference proteome</keyword>
<name>A0A0U1LRD4_TALIS</name>
<evidence type="ECO:0000256" key="9">
    <source>
        <dbReference type="PIRNR" id="PIRNR007871"/>
    </source>
</evidence>
<keyword evidence="7 9" id="KW-0496">Mitochondrion</keyword>
<organism evidence="12 13">
    <name type="scientific">Talaromyces islandicus</name>
    <name type="common">Penicillium islandicum</name>
    <dbReference type="NCBI Taxonomy" id="28573"/>
    <lineage>
        <taxon>Eukaryota</taxon>
        <taxon>Fungi</taxon>
        <taxon>Dikarya</taxon>
        <taxon>Ascomycota</taxon>
        <taxon>Pezizomycotina</taxon>
        <taxon>Eurotiomycetes</taxon>
        <taxon>Eurotiomycetidae</taxon>
        <taxon>Eurotiales</taxon>
        <taxon>Trichocomaceae</taxon>
        <taxon>Talaromyces</taxon>
        <taxon>Talaromyces sect. Islandici</taxon>
    </lineage>
</organism>
<dbReference type="AlphaFoldDB" id="A0A0U1LRD4"/>
<comment type="subcellular location">
    <subcellularLocation>
        <location evidence="1 9">Mitochondrion inner membrane</location>
    </subcellularLocation>
</comment>
<gene>
    <name evidence="12" type="ORF">PISL3812_02693</name>
</gene>
<keyword evidence="6 11" id="KW-1133">Transmembrane helix</keyword>
<feature type="compositionally biased region" description="Low complexity" evidence="10">
    <location>
        <begin position="10"/>
        <end position="19"/>
    </location>
</feature>
<evidence type="ECO:0000256" key="3">
    <source>
        <dbReference type="ARBA" id="ARBA00017689"/>
    </source>
</evidence>
<feature type="compositionally biased region" description="Polar residues" evidence="10">
    <location>
        <begin position="207"/>
        <end position="216"/>
    </location>
</feature>
<keyword evidence="8 9" id="KW-0472">Membrane</keyword>
<evidence type="ECO:0000256" key="5">
    <source>
        <dbReference type="ARBA" id="ARBA00022792"/>
    </source>
</evidence>
<evidence type="ECO:0000313" key="12">
    <source>
        <dbReference type="EMBL" id="CRG85658.1"/>
    </source>
</evidence>
<feature type="region of interest" description="Disordered" evidence="10">
    <location>
        <begin position="186"/>
        <end position="216"/>
    </location>
</feature>
<sequence>MAEDTRDGDSTSSSRSNNNKPKHDFPKSQVGKLWDAFGNPEEPINVLPGATFDPSRQKPKDLTISESLSSITMKDISTFHKKPCARDSLMIGMGAGFGIGGIRGIVGGKVLVHLLSLAGSMKLTLLPFFFAGLRAIWPACNWAVGTFAIASLVSFELCQRQRVNEMQGMAEAVKLMHDLKVKKEKESEQLKAAREAEQEAERKRKSWTNPSNYKFW</sequence>
<feature type="transmembrane region" description="Helical" evidence="11">
    <location>
        <begin position="136"/>
        <end position="158"/>
    </location>
</feature>
<keyword evidence="5 9" id="KW-0999">Mitochondrion inner membrane</keyword>
<dbReference type="OMA" id="NWAVGMF"/>
<dbReference type="OrthoDB" id="14603at2759"/>
<keyword evidence="4 11" id="KW-0812">Transmembrane</keyword>
<reference evidence="12 13" key="1">
    <citation type="submission" date="2015-04" db="EMBL/GenBank/DDBJ databases">
        <authorList>
            <person name="Syromyatnikov M.Y."/>
            <person name="Popov V.N."/>
        </authorList>
    </citation>
    <scope>NUCLEOTIDE SEQUENCE [LARGE SCALE GENOMIC DNA]</scope>
    <source>
        <strain evidence="12">WF-38-12</strain>
    </source>
</reference>
<feature type="region of interest" description="Disordered" evidence="10">
    <location>
        <begin position="1"/>
        <end position="32"/>
    </location>
</feature>
<dbReference type="GO" id="GO:0033617">
    <property type="term" value="P:mitochondrial respiratory chain complex IV assembly"/>
    <property type="evidence" value="ECO:0007669"/>
    <property type="project" value="InterPro"/>
</dbReference>
<evidence type="ECO:0000256" key="6">
    <source>
        <dbReference type="ARBA" id="ARBA00022989"/>
    </source>
</evidence>
<dbReference type="Proteomes" id="UP000054383">
    <property type="component" value="Unassembled WGS sequence"/>
</dbReference>
<proteinExistence type="inferred from homology"/>
<comment type="function">
    <text evidence="9">Involved in the assembly of the cytochrome c oxidase complex.</text>
</comment>
<evidence type="ECO:0000256" key="11">
    <source>
        <dbReference type="SAM" id="Phobius"/>
    </source>
</evidence>
<evidence type="ECO:0000313" key="13">
    <source>
        <dbReference type="Proteomes" id="UP000054383"/>
    </source>
</evidence>
<dbReference type="PIRSF" id="PIRSF007871">
    <property type="entry name" value="Cox20"/>
    <property type="match status" value="1"/>
</dbReference>
<accession>A0A0U1LRD4</accession>
<dbReference type="Pfam" id="PF12597">
    <property type="entry name" value="Cox20"/>
    <property type="match status" value="2"/>
</dbReference>
<dbReference type="EMBL" id="CVMT01000002">
    <property type="protein sequence ID" value="CRG85658.1"/>
    <property type="molecule type" value="Genomic_DNA"/>
</dbReference>
<evidence type="ECO:0000256" key="8">
    <source>
        <dbReference type="ARBA" id="ARBA00023136"/>
    </source>
</evidence>
<dbReference type="InterPro" id="IPR022533">
    <property type="entry name" value="Cox20"/>
</dbReference>
<dbReference type="GO" id="GO:0005743">
    <property type="term" value="C:mitochondrial inner membrane"/>
    <property type="evidence" value="ECO:0007669"/>
    <property type="project" value="UniProtKB-SubCell"/>
</dbReference>
<evidence type="ECO:0000256" key="4">
    <source>
        <dbReference type="ARBA" id="ARBA00022692"/>
    </source>
</evidence>
<evidence type="ECO:0000256" key="7">
    <source>
        <dbReference type="ARBA" id="ARBA00023128"/>
    </source>
</evidence>
<evidence type="ECO:0000256" key="10">
    <source>
        <dbReference type="SAM" id="MobiDB-lite"/>
    </source>
</evidence>
<evidence type="ECO:0000256" key="2">
    <source>
        <dbReference type="ARBA" id="ARBA00009575"/>
    </source>
</evidence>
<comment type="similarity">
    <text evidence="2 9">Belongs to the COX20 family.</text>
</comment>